<feature type="transmembrane region" description="Helical" evidence="8">
    <location>
        <begin position="34"/>
        <end position="54"/>
    </location>
</feature>
<dbReference type="EMBL" id="JACRTE010000026">
    <property type="protein sequence ID" value="MBC8597387.1"/>
    <property type="molecule type" value="Genomic_DNA"/>
</dbReference>
<keyword evidence="4 8" id="KW-0812">Transmembrane</keyword>
<evidence type="ECO:0000256" key="2">
    <source>
        <dbReference type="ARBA" id="ARBA00008806"/>
    </source>
</evidence>
<keyword evidence="6 8" id="KW-0472">Membrane</keyword>
<gene>
    <name evidence="9" type="ORF">H8706_11015</name>
</gene>
<keyword evidence="10" id="KW-1185">Reference proteome</keyword>
<keyword evidence="5 8" id="KW-1133">Transmembrane helix</keyword>
<dbReference type="InterPro" id="IPR003688">
    <property type="entry name" value="TraG/VirD4"/>
</dbReference>
<dbReference type="CDD" id="cd01127">
    <property type="entry name" value="TrwB_TraG_TraD_VirD4"/>
    <property type="match status" value="1"/>
</dbReference>
<evidence type="ECO:0000313" key="9">
    <source>
        <dbReference type="EMBL" id="MBC8597387.1"/>
    </source>
</evidence>
<evidence type="ECO:0000256" key="5">
    <source>
        <dbReference type="ARBA" id="ARBA00022989"/>
    </source>
</evidence>
<sequence length="603" mass="68160">MVAGCYDEGIKLFELLDRLTVAMNNPTHITLNEYSLKAVLIFLFLYAMGIGVYFSSRENRRPGEEHGSARWGNVKSVVKRYMDKDSYKNIILSQNMRLGLNAKKHRRNLNVLVVGGSGAGKTRFYAKPNLMQCNTSFIVADPKGEMLRSIAPLLIENGYDIKVFNLIEPENSDGYNPFVYIRKDEDVIKLISNLIQNTTPKNASQNDPFWEKSEIALDSALMLYLLHEAPPEEQTFEMLMFLIENAATVEDEDESGYQSPVDILFQGLEDEKPEHIAVRQYKIFKQASGKTAKSILISAAVRLAAFNLPEIAKMTSYDNLDIGTLGERKRAIFCVIPDNDNSFNYLVGMLYTQAFQALYFNADNNHGGELPIPVHIVMDEFANVALPDNFERILATMRSRRISVSIIIQNMAQLKALFKDSWENITGNCDTLLYLGGNEQSTHEYISKMLGKETIDTRTRGITKGQHGSSNTNYQNAGRELLTLDEVRLLDNSNSLIFIRGERPLIDKKFDILSHPNIAKTADGKAVPYKHSKSEKYLRNDLSFTINEDLSNIKLLEVDGDNVKTFYFANPQTKQNEILEVTDNEKSENNSENCKNTENSPQG</sequence>
<dbReference type="PANTHER" id="PTHR37937:SF1">
    <property type="entry name" value="CONJUGATIVE TRANSFER: DNA TRANSPORT"/>
    <property type="match status" value="1"/>
</dbReference>
<protein>
    <submittedName>
        <fullName evidence="9">Type IV secretory system conjugative DNA transfer family protein</fullName>
    </submittedName>
</protein>
<accession>A0A926INR1</accession>
<dbReference type="InterPro" id="IPR027417">
    <property type="entry name" value="P-loop_NTPase"/>
</dbReference>
<reference evidence="9" key="1">
    <citation type="submission" date="2020-08" db="EMBL/GenBank/DDBJ databases">
        <title>Genome public.</title>
        <authorList>
            <person name="Liu C."/>
            <person name="Sun Q."/>
        </authorList>
    </citation>
    <scope>NUCLEOTIDE SEQUENCE</scope>
    <source>
        <strain evidence="9">NSJ-50</strain>
    </source>
</reference>
<name>A0A926INR1_9FIRM</name>
<dbReference type="Proteomes" id="UP000647416">
    <property type="component" value="Unassembled WGS sequence"/>
</dbReference>
<feature type="compositionally biased region" description="Low complexity" evidence="7">
    <location>
        <begin position="590"/>
        <end position="603"/>
    </location>
</feature>
<proteinExistence type="inferred from homology"/>
<comment type="caution">
    <text evidence="9">The sequence shown here is derived from an EMBL/GenBank/DDBJ whole genome shotgun (WGS) entry which is preliminary data.</text>
</comment>
<dbReference type="PANTHER" id="PTHR37937">
    <property type="entry name" value="CONJUGATIVE TRANSFER: DNA TRANSPORT"/>
    <property type="match status" value="1"/>
</dbReference>
<dbReference type="SUPFAM" id="SSF52540">
    <property type="entry name" value="P-loop containing nucleoside triphosphate hydrolases"/>
    <property type="match status" value="1"/>
</dbReference>
<evidence type="ECO:0000256" key="4">
    <source>
        <dbReference type="ARBA" id="ARBA00022692"/>
    </source>
</evidence>
<dbReference type="InterPro" id="IPR051539">
    <property type="entry name" value="T4SS-coupling_protein"/>
</dbReference>
<evidence type="ECO:0000256" key="1">
    <source>
        <dbReference type="ARBA" id="ARBA00004651"/>
    </source>
</evidence>
<dbReference type="Pfam" id="PF02534">
    <property type="entry name" value="T4SS-DNA_transf"/>
    <property type="match status" value="1"/>
</dbReference>
<dbReference type="AlphaFoldDB" id="A0A926INR1"/>
<organism evidence="9 10">
    <name type="scientific">Qingrenia yutianensis</name>
    <dbReference type="NCBI Taxonomy" id="2763676"/>
    <lineage>
        <taxon>Bacteria</taxon>
        <taxon>Bacillati</taxon>
        <taxon>Bacillota</taxon>
        <taxon>Clostridia</taxon>
        <taxon>Eubacteriales</taxon>
        <taxon>Oscillospiraceae</taxon>
        <taxon>Qingrenia</taxon>
    </lineage>
</organism>
<dbReference type="GO" id="GO:0005886">
    <property type="term" value="C:plasma membrane"/>
    <property type="evidence" value="ECO:0007669"/>
    <property type="project" value="UniProtKB-SubCell"/>
</dbReference>
<comment type="subcellular location">
    <subcellularLocation>
        <location evidence="1">Cell membrane</location>
        <topology evidence="1">Multi-pass membrane protein</topology>
    </subcellularLocation>
</comment>
<evidence type="ECO:0000256" key="7">
    <source>
        <dbReference type="SAM" id="MobiDB-lite"/>
    </source>
</evidence>
<evidence type="ECO:0000313" key="10">
    <source>
        <dbReference type="Proteomes" id="UP000647416"/>
    </source>
</evidence>
<evidence type="ECO:0000256" key="8">
    <source>
        <dbReference type="SAM" id="Phobius"/>
    </source>
</evidence>
<feature type="region of interest" description="Disordered" evidence="7">
    <location>
        <begin position="583"/>
        <end position="603"/>
    </location>
</feature>
<evidence type="ECO:0000256" key="3">
    <source>
        <dbReference type="ARBA" id="ARBA00022475"/>
    </source>
</evidence>
<evidence type="ECO:0000256" key="6">
    <source>
        <dbReference type="ARBA" id="ARBA00023136"/>
    </source>
</evidence>
<dbReference type="Gene3D" id="3.40.50.300">
    <property type="entry name" value="P-loop containing nucleotide triphosphate hydrolases"/>
    <property type="match status" value="2"/>
</dbReference>
<comment type="similarity">
    <text evidence="2">Belongs to the VirD4/TraG family.</text>
</comment>
<dbReference type="NCBIfam" id="NF045973">
    <property type="entry name" value="conju_CD1115"/>
    <property type="match status" value="1"/>
</dbReference>
<keyword evidence="3" id="KW-1003">Cell membrane</keyword>